<dbReference type="InterPro" id="IPR045781">
    <property type="entry name" value="SxtJ"/>
</dbReference>
<keyword evidence="1" id="KW-0472">Membrane</keyword>
<evidence type="ECO:0000313" key="3">
    <source>
        <dbReference type="Proteomes" id="UP000293162"/>
    </source>
</evidence>
<sequence>MKQQNNKEIVLTIVVGLLVFFYFFKLEGLLIAALVIGLLGVFSSFVAEKIAWVWLKFAEILGRINSTVLLSLIFFIFLTPIALLMRIFKKDDALKLKKPATSAYDERNHTYVKKDLENTW</sequence>
<reference evidence="2 3" key="1">
    <citation type="submission" date="2019-02" db="EMBL/GenBank/DDBJ databases">
        <title>Bacterial novel species Emticicia sp. 17J42-9 isolated from soil.</title>
        <authorList>
            <person name="Jung H.-Y."/>
        </authorList>
    </citation>
    <scope>NUCLEOTIDE SEQUENCE [LARGE SCALE GENOMIC DNA]</scope>
    <source>
        <strain evidence="2 3">17J42-9</strain>
    </source>
</reference>
<accession>A0A4Q5M3Q4</accession>
<keyword evidence="1" id="KW-1133">Transmembrane helix</keyword>
<feature type="transmembrane region" description="Helical" evidence="1">
    <location>
        <begin position="67"/>
        <end position="88"/>
    </location>
</feature>
<protein>
    <submittedName>
        <fullName evidence="2">Uncharacterized protein</fullName>
    </submittedName>
</protein>
<dbReference type="AlphaFoldDB" id="A0A4Q5M3Q4"/>
<dbReference type="Proteomes" id="UP000293162">
    <property type="component" value="Unassembled WGS sequence"/>
</dbReference>
<gene>
    <name evidence="2" type="ORF">EWM59_04520</name>
</gene>
<keyword evidence="1" id="KW-0812">Transmembrane</keyword>
<keyword evidence="3" id="KW-1185">Reference proteome</keyword>
<feature type="transmembrane region" description="Helical" evidence="1">
    <location>
        <begin position="7"/>
        <end position="24"/>
    </location>
</feature>
<comment type="caution">
    <text evidence="2">The sequence shown here is derived from an EMBL/GenBank/DDBJ whole genome shotgun (WGS) entry which is preliminary data.</text>
</comment>
<feature type="transmembrane region" description="Helical" evidence="1">
    <location>
        <begin position="30"/>
        <end position="55"/>
    </location>
</feature>
<evidence type="ECO:0000256" key="1">
    <source>
        <dbReference type="SAM" id="Phobius"/>
    </source>
</evidence>
<organism evidence="2 3">
    <name type="scientific">Emticicia agri</name>
    <dbReference type="NCBI Taxonomy" id="2492393"/>
    <lineage>
        <taxon>Bacteria</taxon>
        <taxon>Pseudomonadati</taxon>
        <taxon>Bacteroidota</taxon>
        <taxon>Cytophagia</taxon>
        <taxon>Cytophagales</taxon>
        <taxon>Leadbetterellaceae</taxon>
        <taxon>Emticicia</taxon>
    </lineage>
</organism>
<name>A0A4Q5M3Q4_9BACT</name>
<evidence type="ECO:0000313" key="2">
    <source>
        <dbReference type="EMBL" id="RYU96795.1"/>
    </source>
</evidence>
<dbReference type="RefSeq" id="WP_130019753.1">
    <property type="nucleotide sequence ID" value="NZ_SEWF01000005.1"/>
</dbReference>
<dbReference type="Pfam" id="PF19588">
    <property type="entry name" value="SxtJ"/>
    <property type="match status" value="1"/>
</dbReference>
<proteinExistence type="predicted"/>
<dbReference type="EMBL" id="SEWF01000005">
    <property type="protein sequence ID" value="RYU96795.1"/>
    <property type="molecule type" value="Genomic_DNA"/>
</dbReference>
<dbReference type="OrthoDB" id="677995at2"/>